<reference evidence="2" key="1">
    <citation type="journal article" date="2023" name="Mol. Phylogenet. Evol.">
        <title>Genome-scale phylogeny and comparative genomics of the fungal order Sordariales.</title>
        <authorList>
            <person name="Hensen N."/>
            <person name="Bonometti L."/>
            <person name="Westerberg I."/>
            <person name="Brannstrom I.O."/>
            <person name="Guillou S."/>
            <person name="Cros-Aarteil S."/>
            <person name="Calhoun S."/>
            <person name="Haridas S."/>
            <person name="Kuo A."/>
            <person name="Mondo S."/>
            <person name="Pangilinan J."/>
            <person name="Riley R."/>
            <person name="LaButti K."/>
            <person name="Andreopoulos B."/>
            <person name="Lipzen A."/>
            <person name="Chen C."/>
            <person name="Yan M."/>
            <person name="Daum C."/>
            <person name="Ng V."/>
            <person name="Clum A."/>
            <person name="Steindorff A."/>
            <person name="Ohm R.A."/>
            <person name="Martin F."/>
            <person name="Silar P."/>
            <person name="Natvig D.O."/>
            <person name="Lalanne C."/>
            <person name="Gautier V."/>
            <person name="Ament-Velasquez S.L."/>
            <person name="Kruys A."/>
            <person name="Hutchinson M.I."/>
            <person name="Powell A.J."/>
            <person name="Barry K."/>
            <person name="Miller A.N."/>
            <person name="Grigoriev I.V."/>
            <person name="Debuchy R."/>
            <person name="Gladieux P."/>
            <person name="Hiltunen Thoren M."/>
            <person name="Johannesson H."/>
        </authorList>
    </citation>
    <scope>NUCLEOTIDE SEQUENCE</scope>
    <source>
        <strain evidence="2">CBS 314.62</strain>
    </source>
</reference>
<dbReference type="Proteomes" id="UP001270362">
    <property type="component" value="Unassembled WGS sequence"/>
</dbReference>
<dbReference type="GO" id="GO:0016491">
    <property type="term" value="F:oxidoreductase activity"/>
    <property type="evidence" value="ECO:0007669"/>
    <property type="project" value="InterPro"/>
</dbReference>
<proteinExistence type="inferred from homology"/>
<dbReference type="InterPro" id="IPR044053">
    <property type="entry name" value="AsaB-like"/>
</dbReference>
<name>A0AAE0XJK4_9PEZI</name>
<comment type="similarity">
    <text evidence="1">Belongs to the asaB hydroxylase/desaturase family.</text>
</comment>
<sequence length="272" mass="31572">MTGHDLLTTVHYYDDPGDGSAPTPVYVGCSQVTNERPMVPTPVTVTDVTGDERSFTLDRHGFQFHSHTSKEKEFHEKEVPANYYPECEQLLKDITGASRVVAFDYKIRRGPSFWHKLGEHNTQSRGPLHRAHVDQSYDGAVIRLRERFADEADELLSRRWQIINIWRPLKTVYKDPLAFADARSVDDRDLVAASIIFTRTDRRLESWTVKASPLHRWYYKYAQQPDEVVLIKCFDSDNVSVARRVPHCAVENPDERENKCRESVEVRLFVFY</sequence>
<evidence type="ECO:0008006" key="4">
    <source>
        <dbReference type="Google" id="ProtNLM"/>
    </source>
</evidence>
<protein>
    <recommendedName>
        <fullName evidence="4">Methyltransferase</fullName>
    </recommendedName>
</protein>
<evidence type="ECO:0000313" key="3">
    <source>
        <dbReference type="Proteomes" id="UP001270362"/>
    </source>
</evidence>
<keyword evidence="3" id="KW-1185">Reference proteome</keyword>
<dbReference type="PANTHER" id="PTHR34598:SF3">
    <property type="entry name" value="OXIDOREDUCTASE AN1597"/>
    <property type="match status" value="1"/>
</dbReference>
<accession>A0AAE0XJK4</accession>
<gene>
    <name evidence="2" type="ORF">B0T22DRAFT_402970</name>
</gene>
<comment type="caution">
    <text evidence="2">The sequence shown here is derived from an EMBL/GenBank/DDBJ whole genome shotgun (WGS) entry which is preliminary data.</text>
</comment>
<dbReference type="PANTHER" id="PTHR34598">
    <property type="entry name" value="BLL6449 PROTEIN"/>
    <property type="match status" value="1"/>
</dbReference>
<dbReference type="AlphaFoldDB" id="A0AAE0XJK4"/>
<evidence type="ECO:0000256" key="1">
    <source>
        <dbReference type="ARBA" id="ARBA00023604"/>
    </source>
</evidence>
<evidence type="ECO:0000313" key="2">
    <source>
        <dbReference type="EMBL" id="KAK3694386.1"/>
    </source>
</evidence>
<reference evidence="2" key="2">
    <citation type="submission" date="2023-06" db="EMBL/GenBank/DDBJ databases">
        <authorList>
            <consortium name="Lawrence Berkeley National Laboratory"/>
            <person name="Haridas S."/>
            <person name="Hensen N."/>
            <person name="Bonometti L."/>
            <person name="Westerberg I."/>
            <person name="Brannstrom I.O."/>
            <person name="Guillou S."/>
            <person name="Cros-Aarteil S."/>
            <person name="Calhoun S."/>
            <person name="Kuo A."/>
            <person name="Mondo S."/>
            <person name="Pangilinan J."/>
            <person name="Riley R."/>
            <person name="Labutti K."/>
            <person name="Andreopoulos B."/>
            <person name="Lipzen A."/>
            <person name="Chen C."/>
            <person name="Yanf M."/>
            <person name="Daum C."/>
            <person name="Ng V."/>
            <person name="Clum A."/>
            <person name="Steindorff A."/>
            <person name="Ohm R."/>
            <person name="Martin F."/>
            <person name="Silar P."/>
            <person name="Natvig D."/>
            <person name="Lalanne C."/>
            <person name="Gautier V."/>
            <person name="Ament-Velasquez S.L."/>
            <person name="Kruys A."/>
            <person name="Hutchinson M.I."/>
            <person name="Powell A.J."/>
            <person name="Barry K."/>
            <person name="Miller A.N."/>
            <person name="Grigoriev I.V."/>
            <person name="Debuchy R."/>
            <person name="Gladieux P."/>
            <person name="Thoren M.H."/>
            <person name="Johannesson H."/>
        </authorList>
    </citation>
    <scope>NUCLEOTIDE SEQUENCE</scope>
    <source>
        <strain evidence="2">CBS 314.62</strain>
    </source>
</reference>
<organism evidence="2 3">
    <name type="scientific">Podospora appendiculata</name>
    <dbReference type="NCBI Taxonomy" id="314037"/>
    <lineage>
        <taxon>Eukaryota</taxon>
        <taxon>Fungi</taxon>
        <taxon>Dikarya</taxon>
        <taxon>Ascomycota</taxon>
        <taxon>Pezizomycotina</taxon>
        <taxon>Sordariomycetes</taxon>
        <taxon>Sordariomycetidae</taxon>
        <taxon>Sordariales</taxon>
        <taxon>Podosporaceae</taxon>
        <taxon>Podospora</taxon>
    </lineage>
</organism>
<dbReference type="EMBL" id="JAULSO010000001">
    <property type="protein sequence ID" value="KAK3694386.1"/>
    <property type="molecule type" value="Genomic_DNA"/>
</dbReference>
<dbReference type="NCBIfam" id="NF041278">
    <property type="entry name" value="CmcJ_NvfI_EfuI"/>
    <property type="match status" value="1"/>
</dbReference>